<keyword evidence="1" id="KW-0732">Signal</keyword>
<dbReference type="OrthoDB" id="659227at2759"/>
<protein>
    <recommendedName>
        <fullName evidence="4">Knottin scorpion toxin-like domain-containing protein</fullName>
    </recommendedName>
</protein>
<feature type="chain" id="PRO_5009188414" description="Knottin scorpion toxin-like domain-containing protein" evidence="1">
    <location>
        <begin position="28"/>
        <end position="81"/>
    </location>
</feature>
<evidence type="ECO:0000313" key="3">
    <source>
        <dbReference type="Proteomes" id="UP000095767"/>
    </source>
</evidence>
<sequence>MAAVKVSSALCLTLLLLIAFLLAPSCGRKEVCDEWASDTYHMLLLCSSYICNEHCIGEGATRGKCGLLFVRSFCFCTKECD</sequence>
<organism evidence="2 3">
    <name type="scientific">Dichanthelium oligosanthes</name>
    <dbReference type="NCBI Taxonomy" id="888268"/>
    <lineage>
        <taxon>Eukaryota</taxon>
        <taxon>Viridiplantae</taxon>
        <taxon>Streptophyta</taxon>
        <taxon>Embryophyta</taxon>
        <taxon>Tracheophyta</taxon>
        <taxon>Spermatophyta</taxon>
        <taxon>Magnoliopsida</taxon>
        <taxon>Liliopsida</taxon>
        <taxon>Poales</taxon>
        <taxon>Poaceae</taxon>
        <taxon>PACMAD clade</taxon>
        <taxon>Panicoideae</taxon>
        <taxon>Panicodae</taxon>
        <taxon>Paniceae</taxon>
        <taxon>Dichantheliinae</taxon>
        <taxon>Dichanthelium</taxon>
    </lineage>
</organism>
<evidence type="ECO:0000256" key="1">
    <source>
        <dbReference type="SAM" id="SignalP"/>
    </source>
</evidence>
<gene>
    <name evidence="2" type="ORF">BAE44_0011461</name>
</gene>
<evidence type="ECO:0000313" key="2">
    <source>
        <dbReference type="EMBL" id="OEL27516.1"/>
    </source>
</evidence>
<reference evidence="2 3" key="1">
    <citation type="submission" date="2016-09" db="EMBL/GenBank/DDBJ databases">
        <title>The draft genome of Dichanthelium oligosanthes: A C3 panicoid grass species.</title>
        <authorList>
            <person name="Studer A.J."/>
            <person name="Schnable J.C."/>
            <person name="Brutnell T.P."/>
        </authorList>
    </citation>
    <scope>NUCLEOTIDE SEQUENCE [LARGE SCALE GENOMIC DNA]</scope>
    <source>
        <strain evidence="3">cv. Kellogg 1175</strain>
        <tissue evidence="2">Leaf</tissue>
    </source>
</reference>
<dbReference type="InterPro" id="IPR036574">
    <property type="entry name" value="Scorpion_toxin-like_sf"/>
</dbReference>
<accession>A0A1E5VQZ2</accession>
<feature type="signal peptide" evidence="1">
    <location>
        <begin position="1"/>
        <end position="27"/>
    </location>
</feature>
<keyword evidence="3" id="KW-1185">Reference proteome</keyword>
<evidence type="ECO:0008006" key="4">
    <source>
        <dbReference type="Google" id="ProtNLM"/>
    </source>
</evidence>
<proteinExistence type="predicted"/>
<dbReference type="Gene3D" id="3.30.30.10">
    <property type="entry name" value="Knottin, scorpion toxin-like"/>
    <property type="match status" value="1"/>
</dbReference>
<dbReference type="Proteomes" id="UP000095767">
    <property type="component" value="Unassembled WGS sequence"/>
</dbReference>
<comment type="caution">
    <text evidence="2">The sequence shown here is derived from an EMBL/GenBank/DDBJ whole genome shotgun (WGS) entry which is preliminary data.</text>
</comment>
<dbReference type="EMBL" id="LWDX02032307">
    <property type="protein sequence ID" value="OEL27516.1"/>
    <property type="molecule type" value="Genomic_DNA"/>
</dbReference>
<name>A0A1E5VQZ2_9POAL</name>
<dbReference type="AlphaFoldDB" id="A0A1E5VQZ2"/>